<sequence length="57" mass="6618">MPERSIGVSWRFLRLVWGNRLQSPMHHLLPLGSAHCHFLTVGLLPIWSVLVLLEKKF</sequence>
<dbReference type="AlphaFoldDB" id="A0A6A5WWX4"/>
<keyword evidence="1" id="KW-0472">Membrane</keyword>
<accession>A0A6A5WWX4</accession>
<gene>
    <name evidence="2" type="ORF">P154DRAFT_35847</name>
</gene>
<evidence type="ECO:0000313" key="2">
    <source>
        <dbReference type="EMBL" id="KAF2004651.1"/>
    </source>
</evidence>
<dbReference type="EMBL" id="ML977566">
    <property type="protein sequence ID" value="KAF2004651.1"/>
    <property type="molecule type" value="Genomic_DNA"/>
</dbReference>
<name>A0A6A5WWX4_9PLEO</name>
<proteinExistence type="predicted"/>
<keyword evidence="1" id="KW-1133">Transmembrane helix</keyword>
<protein>
    <submittedName>
        <fullName evidence="2">Uncharacterized protein</fullName>
    </submittedName>
</protein>
<feature type="transmembrane region" description="Helical" evidence="1">
    <location>
        <begin position="28"/>
        <end position="53"/>
    </location>
</feature>
<organism evidence="2 3">
    <name type="scientific">Amniculicola lignicola CBS 123094</name>
    <dbReference type="NCBI Taxonomy" id="1392246"/>
    <lineage>
        <taxon>Eukaryota</taxon>
        <taxon>Fungi</taxon>
        <taxon>Dikarya</taxon>
        <taxon>Ascomycota</taxon>
        <taxon>Pezizomycotina</taxon>
        <taxon>Dothideomycetes</taxon>
        <taxon>Pleosporomycetidae</taxon>
        <taxon>Pleosporales</taxon>
        <taxon>Amniculicolaceae</taxon>
        <taxon>Amniculicola</taxon>
    </lineage>
</organism>
<evidence type="ECO:0000256" key="1">
    <source>
        <dbReference type="SAM" id="Phobius"/>
    </source>
</evidence>
<keyword evidence="1" id="KW-0812">Transmembrane</keyword>
<keyword evidence="3" id="KW-1185">Reference proteome</keyword>
<evidence type="ECO:0000313" key="3">
    <source>
        <dbReference type="Proteomes" id="UP000799779"/>
    </source>
</evidence>
<reference evidence="2" key="1">
    <citation type="journal article" date="2020" name="Stud. Mycol.">
        <title>101 Dothideomycetes genomes: a test case for predicting lifestyles and emergence of pathogens.</title>
        <authorList>
            <person name="Haridas S."/>
            <person name="Albert R."/>
            <person name="Binder M."/>
            <person name="Bloem J."/>
            <person name="Labutti K."/>
            <person name="Salamov A."/>
            <person name="Andreopoulos B."/>
            <person name="Baker S."/>
            <person name="Barry K."/>
            <person name="Bills G."/>
            <person name="Bluhm B."/>
            <person name="Cannon C."/>
            <person name="Castanera R."/>
            <person name="Culley D."/>
            <person name="Daum C."/>
            <person name="Ezra D."/>
            <person name="Gonzalez J."/>
            <person name="Henrissat B."/>
            <person name="Kuo A."/>
            <person name="Liang C."/>
            <person name="Lipzen A."/>
            <person name="Lutzoni F."/>
            <person name="Magnuson J."/>
            <person name="Mondo S."/>
            <person name="Nolan M."/>
            <person name="Ohm R."/>
            <person name="Pangilinan J."/>
            <person name="Park H.-J."/>
            <person name="Ramirez L."/>
            <person name="Alfaro M."/>
            <person name="Sun H."/>
            <person name="Tritt A."/>
            <person name="Yoshinaga Y."/>
            <person name="Zwiers L.-H."/>
            <person name="Turgeon B."/>
            <person name="Goodwin S."/>
            <person name="Spatafora J."/>
            <person name="Crous P."/>
            <person name="Grigoriev I."/>
        </authorList>
    </citation>
    <scope>NUCLEOTIDE SEQUENCE</scope>
    <source>
        <strain evidence="2">CBS 123094</strain>
    </source>
</reference>
<dbReference type="Proteomes" id="UP000799779">
    <property type="component" value="Unassembled WGS sequence"/>
</dbReference>